<evidence type="ECO:0000256" key="8">
    <source>
        <dbReference type="PIRSR" id="PIRSR602401-1"/>
    </source>
</evidence>
<comment type="caution">
    <text evidence="9">The sequence shown here is derived from an EMBL/GenBank/DDBJ whole genome shotgun (WGS) entry which is preliminary data.</text>
</comment>
<gene>
    <name evidence="9" type="ORF">CRHIZ90672A_00002533</name>
</gene>
<dbReference type="PRINTS" id="PR00463">
    <property type="entry name" value="EP450I"/>
</dbReference>
<evidence type="ECO:0000256" key="3">
    <source>
        <dbReference type="ARBA" id="ARBA00022617"/>
    </source>
</evidence>
<keyword evidence="3 8" id="KW-0349">Heme</keyword>
<dbReference type="OrthoDB" id="5119769at2759"/>
<evidence type="ECO:0000256" key="5">
    <source>
        <dbReference type="ARBA" id="ARBA00023002"/>
    </source>
</evidence>
<comment type="similarity">
    <text evidence="2">Belongs to the cytochrome P450 family.</text>
</comment>
<dbReference type="InterPro" id="IPR050121">
    <property type="entry name" value="Cytochrome_P450_monoxygenase"/>
</dbReference>
<accession>A0A9N9VV99</accession>
<keyword evidence="4 8" id="KW-0479">Metal-binding</keyword>
<dbReference type="AlphaFoldDB" id="A0A9N9VV99"/>
<comment type="cofactor">
    <cofactor evidence="1 8">
        <name>heme</name>
        <dbReference type="ChEBI" id="CHEBI:30413"/>
    </cofactor>
</comment>
<dbReference type="PANTHER" id="PTHR24305">
    <property type="entry name" value="CYTOCHROME P450"/>
    <property type="match status" value="1"/>
</dbReference>
<name>A0A9N9VV99_9HYPO</name>
<dbReference type="PRINTS" id="PR00385">
    <property type="entry name" value="P450"/>
</dbReference>
<proteinExistence type="inferred from homology"/>
<evidence type="ECO:0000256" key="1">
    <source>
        <dbReference type="ARBA" id="ARBA00001971"/>
    </source>
</evidence>
<keyword evidence="5" id="KW-0560">Oxidoreductase</keyword>
<dbReference type="InterPro" id="IPR001128">
    <property type="entry name" value="Cyt_P450"/>
</dbReference>
<dbReference type="Gene3D" id="1.10.630.10">
    <property type="entry name" value="Cytochrome P450"/>
    <property type="match status" value="1"/>
</dbReference>
<dbReference type="CDD" id="cd11058">
    <property type="entry name" value="CYP60B-like"/>
    <property type="match status" value="1"/>
</dbReference>
<sequence>MPIAAYSSLTCQKLVLWVLSIAIYRACFHPLAKIPGPKLYAITDLPYLYHVSRGTWVRKLQEIHEKYGQMVRFGPEDVSFTTADSWKTIYGHKTSQNKTFHKDLRAYRETISGHSHIIIAPHEDHKRMRRLISHAFSEKALRGQESIMKKYVDLLISKTHENAKSGKTIDIVAWYNFTTFDLIGDLAFGEPFGCLEAGGYHPWVSMIFDVLRIASLGQVVRRYPFLAPLRSLIIPKWVREKAKEHYQLTQQTALKRIELGNTDREDFMSYILRHNDEKGLTKGELVENASLLIIAGSETTATQLSGTTYHLLTNPSIYKKLTEEIRSTFESEDEITLTRVNDLQYIHAVFEEGFRMCLPRITPPEGEFIEGYWIPGKVGESSNMLEEEANANFAKQTSVSVSQYSSYHNERNFRDAEKFVPERWLGDPKYKSDSRGVLNPFSYGPNNCIGKNLAYAEMRLILARLLWSFDLEMLPDSKNWDQQKTFLLWDKGPIQVKVTAIQR</sequence>
<dbReference type="InterPro" id="IPR002401">
    <property type="entry name" value="Cyt_P450_E_grp-I"/>
</dbReference>
<dbReference type="GO" id="GO:0020037">
    <property type="term" value="F:heme binding"/>
    <property type="evidence" value="ECO:0007669"/>
    <property type="project" value="InterPro"/>
</dbReference>
<dbReference type="GO" id="GO:0009403">
    <property type="term" value="P:toxin biosynthetic process"/>
    <property type="evidence" value="ECO:0007669"/>
    <property type="project" value="UniProtKB-ARBA"/>
</dbReference>
<feature type="binding site" description="axial binding residue" evidence="8">
    <location>
        <position position="448"/>
    </location>
    <ligand>
        <name>heme</name>
        <dbReference type="ChEBI" id="CHEBI:30413"/>
    </ligand>
    <ligandPart>
        <name>Fe</name>
        <dbReference type="ChEBI" id="CHEBI:18248"/>
    </ligandPart>
</feature>
<keyword evidence="10" id="KW-1185">Reference proteome</keyword>
<dbReference type="SUPFAM" id="SSF48264">
    <property type="entry name" value="Cytochrome P450"/>
    <property type="match status" value="1"/>
</dbReference>
<dbReference type="GO" id="GO:0004497">
    <property type="term" value="F:monooxygenase activity"/>
    <property type="evidence" value="ECO:0007669"/>
    <property type="project" value="UniProtKB-KW"/>
</dbReference>
<dbReference type="Pfam" id="PF00067">
    <property type="entry name" value="p450"/>
    <property type="match status" value="2"/>
</dbReference>
<dbReference type="GO" id="GO:0016705">
    <property type="term" value="F:oxidoreductase activity, acting on paired donors, with incorporation or reduction of molecular oxygen"/>
    <property type="evidence" value="ECO:0007669"/>
    <property type="project" value="InterPro"/>
</dbReference>
<dbReference type="EMBL" id="CABFNQ020000744">
    <property type="protein sequence ID" value="CAH0032775.1"/>
    <property type="molecule type" value="Genomic_DNA"/>
</dbReference>
<evidence type="ECO:0000256" key="7">
    <source>
        <dbReference type="ARBA" id="ARBA00023033"/>
    </source>
</evidence>
<evidence type="ECO:0000313" key="10">
    <source>
        <dbReference type="Proteomes" id="UP000696573"/>
    </source>
</evidence>
<organism evidence="9 10">
    <name type="scientific">Clonostachys rhizophaga</name>
    <dbReference type="NCBI Taxonomy" id="160324"/>
    <lineage>
        <taxon>Eukaryota</taxon>
        <taxon>Fungi</taxon>
        <taxon>Dikarya</taxon>
        <taxon>Ascomycota</taxon>
        <taxon>Pezizomycotina</taxon>
        <taxon>Sordariomycetes</taxon>
        <taxon>Hypocreomycetidae</taxon>
        <taxon>Hypocreales</taxon>
        <taxon>Bionectriaceae</taxon>
        <taxon>Clonostachys</taxon>
    </lineage>
</organism>
<dbReference type="Proteomes" id="UP000696573">
    <property type="component" value="Unassembled WGS sequence"/>
</dbReference>
<reference evidence="9" key="1">
    <citation type="submission" date="2021-10" db="EMBL/GenBank/DDBJ databases">
        <authorList>
            <person name="Piombo E."/>
        </authorList>
    </citation>
    <scope>NUCLEOTIDE SEQUENCE</scope>
</reference>
<protein>
    <recommendedName>
        <fullName evidence="11">Isotrichodermin C-15 hydroxylase</fullName>
    </recommendedName>
</protein>
<dbReference type="InterPro" id="IPR036396">
    <property type="entry name" value="Cyt_P450_sf"/>
</dbReference>
<evidence type="ECO:0000256" key="2">
    <source>
        <dbReference type="ARBA" id="ARBA00010617"/>
    </source>
</evidence>
<evidence type="ECO:0000256" key="4">
    <source>
        <dbReference type="ARBA" id="ARBA00022723"/>
    </source>
</evidence>
<evidence type="ECO:0000313" key="9">
    <source>
        <dbReference type="EMBL" id="CAH0032775.1"/>
    </source>
</evidence>
<dbReference type="PANTHER" id="PTHR24305:SF210">
    <property type="entry name" value="CYTOCHROME P450 MONOOXYGENASE ASQL-RELATED"/>
    <property type="match status" value="1"/>
</dbReference>
<dbReference type="FunFam" id="1.10.630.10:FF:000047">
    <property type="entry name" value="Cytochrome P450 monooxygenase"/>
    <property type="match status" value="1"/>
</dbReference>
<keyword evidence="7" id="KW-0503">Monooxygenase</keyword>
<evidence type="ECO:0000256" key="6">
    <source>
        <dbReference type="ARBA" id="ARBA00023004"/>
    </source>
</evidence>
<keyword evidence="6 8" id="KW-0408">Iron</keyword>
<evidence type="ECO:0008006" key="11">
    <source>
        <dbReference type="Google" id="ProtNLM"/>
    </source>
</evidence>
<dbReference type="GO" id="GO:0005506">
    <property type="term" value="F:iron ion binding"/>
    <property type="evidence" value="ECO:0007669"/>
    <property type="project" value="InterPro"/>
</dbReference>